<dbReference type="AlphaFoldDB" id="A0A0P0LXR8"/>
<name>A0A0P0LXR8_9GAMM</name>
<feature type="signal peptide" evidence="1">
    <location>
        <begin position="1"/>
        <end position="21"/>
    </location>
</feature>
<evidence type="ECO:0000256" key="1">
    <source>
        <dbReference type="SAM" id="SignalP"/>
    </source>
</evidence>
<accession>A0A0P0LXR8</accession>
<organism evidence="2">
    <name type="scientific">Colwellia sp. C1</name>
    <dbReference type="NCBI Taxonomy" id="1737566"/>
    <lineage>
        <taxon>Bacteria</taxon>
        <taxon>Pseudomonadati</taxon>
        <taxon>Pseudomonadota</taxon>
        <taxon>Gammaproteobacteria</taxon>
        <taxon>Alteromonadales</taxon>
        <taxon>Colwelliaceae</taxon>
        <taxon>Colwellia</taxon>
    </lineage>
</organism>
<keyword evidence="1" id="KW-0732">Signal</keyword>
<feature type="chain" id="PRO_5006050383" description="Lipoprotein" evidence="1">
    <location>
        <begin position="22"/>
        <end position="99"/>
    </location>
</feature>
<dbReference type="PROSITE" id="PS51257">
    <property type="entry name" value="PROKAR_LIPOPROTEIN"/>
    <property type="match status" value="1"/>
</dbReference>
<protein>
    <recommendedName>
        <fullName evidence="3">Lipoprotein</fullName>
    </recommendedName>
</protein>
<evidence type="ECO:0008006" key="3">
    <source>
        <dbReference type="Google" id="ProtNLM"/>
    </source>
</evidence>
<dbReference type="EMBL" id="KT428295">
    <property type="protein sequence ID" value="ALK44368.1"/>
    <property type="molecule type" value="Genomic_DNA"/>
</dbReference>
<sequence>MKNIIVLPLFTSLLFSGCSSVTEDLNIDTTEYITHFRCYNKEKTTEHYLVNQFNQKPSIEDKRCEMVLTKRRIEKQLKIELFNCQMIPAKDVPDDLHEH</sequence>
<reference evidence="2" key="1">
    <citation type="submission" date="2015-08" db="EMBL/GenBank/DDBJ databases">
        <title>Partial sequence of psychrophilic Colwellia sp.</title>
        <authorList>
            <person name="Pankowski J.A."/>
            <person name="Leong J.S."/>
            <person name="Nano F.E."/>
        </authorList>
    </citation>
    <scope>NUCLEOTIDE SEQUENCE</scope>
    <source>
        <strain evidence="2">C1</strain>
    </source>
</reference>
<proteinExistence type="predicted"/>
<evidence type="ECO:0000313" key="2">
    <source>
        <dbReference type="EMBL" id="ALK44368.1"/>
    </source>
</evidence>